<reference evidence="11" key="1">
    <citation type="submission" date="2016-10" db="EMBL/GenBank/DDBJ databases">
        <authorList>
            <person name="de Groot N.N."/>
        </authorList>
    </citation>
    <scope>NUCLEOTIDE SEQUENCE</scope>
</reference>
<gene>
    <name evidence="11" type="ORF">MNB_SUP05-SYMBIONT-4-1417</name>
</gene>
<dbReference type="GO" id="GO:0006865">
    <property type="term" value="P:amino acid transport"/>
    <property type="evidence" value="ECO:0007669"/>
    <property type="project" value="UniProtKB-KW"/>
</dbReference>
<comment type="similarity">
    <text evidence="2">Belongs to the binding-protein-dependent transport system permease family. HisMQ subfamily.</text>
</comment>
<evidence type="ECO:0000259" key="10">
    <source>
        <dbReference type="PROSITE" id="PS50928"/>
    </source>
</evidence>
<keyword evidence="5 9" id="KW-0812">Transmembrane</keyword>
<keyword evidence="3" id="KW-0813">Transport</keyword>
<feature type="transmembrane region" description="Helical" evidence="9">
    <location>
        <begin position="55"/>
        <end position="80"/>
    </location>
</feature>
<dbReference type="InterPro" id="IPR010065">
    <property type="entry name" value="AA_ABC_transptr_permease_3TM"/>
</dbReference>
<proteinExistence type="inferred from homology"/>
<feature type="transmembrane region" description="Helical" evidence="9">
    <location>
        <begin position="153"/>
        <end position="170"/>
    </location>
</feature>
<dbReference type="PANTHER" id="PTHR30614:SF37">
    <property type="entry name" value="AMINO-ACID ABC TRANSPORTER PERMEASE PROTEIN YHDX-RELATED"/>
    <property type="match status" value="1"/>
</dbReference>
<dbReference type="GO" id="GO:0043190">
    <property type="term" value="C:ATP-binding cassette (ABC) transporter complex"/>
    <property type="evidence" value="ECO:0007669"/>
    <property type="project" value="InterPro"/>
</dbReference>
<dbReference type="NCBIfam" id="TIGR01726">
    <property type="entry name" value="HEQRo_perm_3TM"/>
    <property type="match status" value="1"/>
</dbReference>
<dbReference type="InterPro" id="IPR000515">
    <property type="entry name" value="MetI-like"/>
</dbReference>
<dbReference type="AlphaFoldDB" id="A0A1W1DUR9"/>
<keyword evidence="8 9" id="KW-0472">Membrane</keyword>
<dbReference type="InterPro" id="IPR035906">
    <property type="entry name" value="MetI-like_sf"/>
</dbReference>
<evidence type="ECO:0000256" key="5">
    <source>
        <dbReference type="ARBA" id="ARBA00022692"/>
    </source>
</evidence>
<name>A0A1W1DUR9_9ZZZZ</name>
<dbReference type="PANTHER" id="PTHR30614">
    <property type="entry name" value="MEMBRANE COMPONENT OF AMINO ACID ABC TRANSPORTER"/>
    <property type="match status" value="1"/>
</dbReference>
<dbReference type="EMBL" id="FPHY01000033">
    <property type="protein sequence ID" value="SFV85500.1"/>
    <property type="molecule type" value="Genomic_DNA"/>
</dbReference>
<keyword evidence="6" id="KW-0029">Amino-acid transport</keyword>
<protein>
    <submittedName>
        <fullName evidence="11">Glutamate Aspartate transport system permease protein GltJ (TC 3.A.1.3.4)</fullName>
    </submittedName>
</protein>
<dbReference type="CDD" id="cd06261">
    <property type="entry name" value="TM_PBP2"/>
    <property type="match status" value="1"/>
</dbReference>
<comment type="subcellular location">
    <subcellularLocation>
        <location evidence="1">Cell membrane</location>
        <topology evidence="1">Multi-pass membrane protein</topology>
    </subcellularLocation>
</comment>
<dbReference type="GO" id="GO:0022857">
    <property type="term" value="F:transmembrane transporter activity"/>
    <property type="evidence" value="ECO:0007669"/>
    <property type="project" value="InterPro"/>
</dbReference>
<dbReference type="InterPro" id="IPR043429">
    <property type="entry name" value="ArtM/GltK/GlnP/TcyL/YhdX-like"/>
</dbReference>
<evidence type="ECO:0000256" key="3">
    <source>
        <dbReference type="ARBA" id="ARBA00022448"/>
    </source>
</evidence>
<dbReference type="SUPFAM" id="SSF161098">
    <property type="entry name" value="MetI-like"/>
    <property type="match status" value="2"/>
</dbReference>
<feature type="transmembrane region" description="Helical" evidence="9">
    <location>
        <begin position="333"/>
        <end position="355"/>
    </location>
</feature>
<feature type="transmembrane region" description="Helical" evidence="9">
    <location>
        <begin position="306"/>
        <end position="327"/>
    </location>
</feature>
<feature type="transmembrane region" description="Helical" evidence="9">
    <location>
        <begin position="101"/>
        <end position="122"/>
    </location>
</feature>
<dbReference type="Gene3D" id="1.10.3720.10">
    <property type="entry name" value="MetI-like"/>
    <property type="match status" value="2"/>
</dbReference>
<evidence type="ECO:0000256" key="1">
    <source>
        <dbReference type="ARBA" id="ARBA00004651"/>
    </source>
</evidence>
<keyword evidence="4" id="KW-1003">Cell membrane</keyword>
<evidence type="ECO:0000256" key="8">
    <source>
        <dbReference type="ARBA" id="ARBA00023136"/>
    </source>
</evidence>
<evidence type="ECO:0000256" key="9">
    <source>
        <dbReference type="SAM" id="Phobius"/>
    </source>
</evidence>
<evidence type="ECO:0000256" key="2">
    <source>
        <dbReference type="ARBA" id="ARBA00010072"/>
    </source>
</evidence>
<feature type="transmembrane region" description="Helical" evidence="9">
    <location>
        <begin position="190"/>
        <end position="212"/>
    </location>
</feature>
<keyword evidence="7 9" id="KW-1133">Transmembrane helix</keyword>
<evidence type="ECO:0000256" key="6">
    <source>
        <dbReference type="ARBA" id="ARBA00022970"/>
    </source>
</evidence>
<feature type="domain" description="ABC transmembrane type-1" evidence="10">
    <location>
        <begin position="59"/>
        <end position="348"/>
    </location>
</feature>
<dbReference type="Pfam" id="PF00528">
    <property type="entry name" value="BPD_transp_1"/>
    <property type="match status" value="1"/>
</dbReference>
<evidence type="ECO:0000313" key="11">
    <source>
        <dbReference type="EMBL" id="SFV85500.1"/>
    </source>
</evidence>
<accession>A0A1W1DUR9</accession>
<organism evidence="11">
    <name type="scientific">hydrothermal vent metagenome</name>
    <dbReference type="NCBI Taxonomy" id="652676"/>
    <lineage>
        <taxon>unclassified sequences</taxon>
        <taxon>metagenomes</taxon>
        <taxon>ecological metagenomes</taxon>
    </lineage>
</organism>
<evidence type="ECO:0000256" key="4">
    <source>
        <dbReference type="ARBA" id="ARBA00022475"/>
    </source>
</evidence>
<dbReference type="PROSITE" id="PS50928">
    <property type="entry name" value="ABC_TM1"/>
    <property type="match status" value="1"/>
</dbReference>
<evidence type="ECO:0000256" key="7">
    <source>
        <dbReference type="ARBA" id="ARBA00022989"/>
    </source>
</evidence>
<sequence>MIVAYVAYYAVSNLNANIERLGIRSGFDFLEARAGFDIADRLIAYTADSSNLGAFYVGLVNTITVSVIGIIFASILGLLIGIARLSGNYLISKLAETYVELFRNIPILLQIFFWYNLILISFPSPRNSFEFFNTVFLNLRGIYFPKPIFESNFFWVVIAFFVGIVISFFIQRFFNKKHDETGIKRHTWGYHLLSLLGLPLGVYLALGLPLHFDYPSLQGFNFQGGLSFSPEFLALVLALSIYTATYISEAIRAGIESVDKGQKEAALAMGLTQTQTLKFVLLPQALRVAIPPIINQYLNLTKNSSLAAAIGYSDLVGVFSGTVLNQVGQAIEIILMTMAVYLTLSLLISLGLNLINHKMRIKGLNE</sequence>